<feature type="compositionally biased region" description="Acidic residues" evidence="2">
    <location>
        <begin position="179"/>
        <end position="192"/>
    </location>
</feature>
<dbReference type="CTD" id="25854"/>
<protein>
    <submittedName>
        <fullName evidence="5">Protein FAM149A isoform X1</fullName>
    </submittedName>
</protein>
<accession>A0AAX6TJU1</accession>
<gene>
    <name evidence="5" type="primary">Fam149a</name>
</gene>
<feature type="compositionally biased region" description="Polar residues" evidence="2">
    <location>
        <begin position="646"/>
        <end position="661"/>
    </location>
</feature>
<dbReference type="RefSeq" id="XP_021120719.1">
    <property type="nucleotide sequence ID" value="XM_021265060.1"/>
</dbReference>
<evidence type="ECO:0000313" key="5">
    <source>
        <dbReference type="RefSeq" id="XP_021120719.1"/>
    </source>
</evidence>
<feature type="region of interest" description="Disordered" evidence="2">
    <location>
        <begin position="139"/>
        <end position="209"/>
    </location>
</feature>
<dbReference type="PANTHER" id="PTHR31997:SF2">
    <property type="entry name" value="PROTEIN FAM149A"/>
    <property type="match status" value="1"/>
</dbReference>
<evidence type="ECO:0000256" key="2">
    <source>
        <dbReference type="SAM" id="MobiDB-lite"/>
    </source>
</evidence>
<dbReference type="GeneID" id="101714297"/>
<feature type="domain" description="DUF3719" evidence="3">
    <location>
        <begin position="298"/>
        <end position="359"/>
    </location>
</feature>
<feature type="region of interest" description="Disordered" evidence="2">
    <location>
        <begin position="344"/>
        <end position="365"/>
    </location>
</feature>
<feature type="compositionally biased region" description="Low complexity" evidence="2">
    <location>
        <begin position="232"/>
        <end position="243"/>
    </location>
</feature>
<dbReference type="InterPro" id="IPR039630">
    <property type="entry name" value="FAM149"/>
</dbReference>
<dbReference type="Proteomes" id="UP000694906">
    <property type="component" value="Unplaced"/>
</dbReference>
<feature type="region of interest" description="Disordered" evidence="2">
    <location>
        <begin position="232"/>
        <end position="264"/>
    </location>
</feature>
<keyword evidence="4" id="KW-1185">Reference proteome</keyword>
<feature type="region of interest" description="Disordered" evidence="2">
    <location>
        <begin position="591"/>
        <end position="614"/>
    </location>
</feature>
<evidence type="ECO:0000313" key="4">
    <source>
        <dbReference type="Proteomes" id="UP000694906"/>
    </source>
</evidence>
<name>A0AAX6TJU1_HETGA</name>
<organism evidence="4 5">
    <name type="scientific">Heterocephalus glaber</name>
    <name type="common">Naked mole rat</name>
    <dbReference type="NCBI Taxonomy" id="10181"/>
    <lineage>
        <taxon>Eukaryota</taxon>
        <taxon>Metazoa</taxon>
        <taxon>Chordata</taxon>
        <taxon>Craniata</taxon>
        <taxon>Vertebrata</taxon>
        <taxon>Euteleostomi</taxon>
        <taxon>Mammalia</taxon>
        <taxon>Eutheria</taxon>
        <taxon>Euarchontoglires</taxon>
        <taxon>Glires</taxon>
        <taxon>Rodentia</taxon>
        <taxon>Hystricomorpha</taxon>
        <taxon>Bathyergidae</taxon>
        <taxon>Heterocephalus</taxon>
    </lineage>
</organism>
<dbReference type="InterPro" id="IPR022194">
    <property type="entry name" value="DUF3719"/>
</dbReference>
<dbReference type="Pfam" id="PF12516">
    <property type="entry name" value="DUF3719"/>
    <property type="match status" value="1"/>
</dbReference>
<feature type="region of interest" description="Disordered" evidence="2">
    <location>
        <begin position="646"/>
        <end position="677"/>
    </location>
</feature>
<evidence type="ECO:0000259" key="3">
    <source>
        <dbReference type="Pfam" id="PF12516"/>
    </source>
</evidence>
<comment type="similarity">
    <text evidence="1">Belongs to the FAM149 family.</text>
</comment>
<dbReference type="PANTHER" id="PTHR31997">
    <property type="entry name" value="AGAP003710-PA"/>
    <property type="match status" value="1"/>
</dbReference>
<sequence>MKVAVLDLGSLFAKIFKTSTASPAVPSPVTSSSHLGGAGSAGAVQTPTPTPTSTSTLLPALAPDSASASRGPPTSLHPLLAASYARVSAASRAAEAAGSPFPLPGSPSTAKIPPAPQPLLLSSAHRHAAGSPAQLVALARSRPESPRQPRLPGSGEREPSAWKTPGSGPKTLFFTLPDIGEEWGSDSDSEDGGEGRGLSEGARKHSFAVKNKDPLPTYFTRNVQKAIDKYTSESPSSFSSSGSCTPTEAHNSWAGSSTQSSTTGFSTERSSIYSWRGDEFDKANAQKVQQLFWEVEEMLFEGKVGAQTQNLLAECCEWASRSLHLRVLGRQLILPTDEGFQHFQGSLPSSASHKPVPAAPEPNSSVRQLCISGSQIVPAALEASALPGPDGTGSASLVACSSLQEEVYGVDGKIEEYFAFDRKEDGDEHLEQKPAHCGRKWHRHGLPPISPHDCIKDTVAAGVFDHVWTNVVEILEELIRKNWETTLTGKNKEKLKAAETRSPHVLISRISTDVSSVPPSRSSETRCVSLASQLNPPQIHRFSNNFCSDLNGVMTIQAKPLQQRPTYFADRTQSEQEDKSSAGGVVSALSSARHRMGRTSDVRGLQTSAKKTVVHRRLPSLTSDSQRLKTPNIYSDEILRGTKLQTSVDHMSSSPIQTSRSRLPPIGSDSGEQNTALSGSWSITYKGRHPQSRVLSAMPDCVERSPLHERTFALEQLSRPSTTHTFRSDTPRKGSLTLMEFAHHTWTGQSVLTGSQYLPKSFQRTILTSRKKFQVAS</sequence>
<reference evidence="5" key="1">
    <citation type="submission" date="2025-08" db="UniProtKB">
        <authorList>
            <consortium name="RefSeq"/>
        </authorList>
    </citation>
    <scope>IDENTIFICATION</scope>
</reference>
<proteinExistence type="inferred from homology"/>
<feature type="compositionally biased region" description="Low complexity" evidence="2">
    <location>
        <begin position="21"/>
        <end position="69"/>
    </location>
</feature>
<feature type="compositionally biased region" description="Polar residues" evidence="2">
    <location>
        <begin position="244"/>
        <end position="254"/>
    </location>
</feature>
<feature type="region of interest" description="Disordered" evidence="2">
    <location>
        <begin position="21"/>
        <end position="74"/>
    </location>
</feature>
<feature type="region of interest" description="Disordered" evidence="2">
    <location>
        <begin position="97"/>
        <end position="118"/>
    </location>
</feature>
<dbReference type="AlphaFoldDB" id="A0AAX6TJU1"/>
<feature type="compositionally biased region" description="Low complexity" evidence="2">
    <location>
        <begin position="255"/>
        <end position="264"/>
    </location>
</feature>
<evidence type="ECO:0000256" key="1">
    <source>
        <dbReference type="ARBA" id="ARBA00008309"/>
    </source>
</evidence>